<dbReference type="EMBL" id="CAKOGL010000013">
    <property type="protein sequence ID" value="CAH2093857.1"/>
    <property type="molecule type" value="Genomic_DNA"/>
</dbReference>
<reference evidence="1" key="1">
    <citation type="submission" date="2022-03" db="EMBL/GenBank/DDBJ databases">
        <authorList>
            <person name="Tunstrom K."/>
        </authorList>
    </citation>
    <scope>NUCLEOTIDE SEQUENCE</scope>
</reference>
<organism evidence="1 2">
    <name type="scientific">Euphydryas editha</name>
    <name type="common">Edith's checkerspot</name>
    <dbReference type="NCBI Taxonomy" id="104508"/>
    <lineage>
        <taxon>Eukaryota</taxon>
        <taxon>Metazoa</taxon>
        <taxon>Ecdysozoa</taxon>
        <taxon>Arthropoda</taxon>
        <taxon>Hexapoda</taxon>
        <taxon>Insecta</taxon>
        <taxon>Pterygota</taxon>
        <taxon>Neoptera</taxon>
        <taxon>Endopterygota</taxon>
        <taxon>Lepidoptera</taxon>
        <taxon>Glossata</taxon>
        <taxon>Ditrysia</taxon>
        <taxon>Papilionoidea</taxon>
        <taxon>Nymphalidae</taxon>
        <taxon>Nymphalinae</taxon>
        <taxon>Euphydryas</taxon>
    </lineage>
</organism>
<dbReference type="AlphaFoldDB" id="A0AAU9U6W2"/>
<accession>A0AAU9U6W2</accession>
<protein>
    <submittedName>
        <fullName evidence="1">Uncharacterized protein</fullName>
    </submittedName>
</protein>
<comment type="caution">
    <text evidence="1">The sequence shown here is derived from an EMBL/GenBank/DDBJ whole genome shotgun (WGS) entry which is preliminary data.</text>
</comment>
<sequence length="165" mass="18582">MVEHGLQQPQSDVLLVESAWPQDSTSYAVLPSVRVSACHAHRAITECILNWTPFQHYKATLWHAPNARPLGKVVRFLPESVEEFQVVQNYLAEPMKQDSSISWYCYSPEADLPSKVSIRGLPFDKAPEEMLAALQEPGFPAERAKGIPPTKGRHGCNYFEQLVHL</sequence>
<evidence type="ECO:0000313" key="2">
    <source>
        <dbReference type="Proteomes" id="UP001153954"/>
    </source>
</evidence>
<proteinExistence type="predicted"/>
<keyword evidence="2" id="KW-1185">Reference proteome</keyword>
<dbReference type="Proteomes" id="UP001153954">
    <property type="component" value="Unassembled WGS sequence"/>
</dbReference>
<evidence type="ECO:0000313" key="1">
    <source>
        <dbReference type="EMBL" id="CAH2093857.1"/>
    </source>
</evidence>
<gene>
    <name evidence="1" type="ORF">EEDITHA_LOCUS9483</name>
</gene>
<name>A0AAU9U6W2_EUPED</name>